<dbReference type="Proteomes" id="UP001595816">
    <property type="component" value="Unassembled WGS sequence"/>
</dbReference>
<reference evidence="3" key="1">
    <citation type="journal article" date="2019" name="Int. J. Syst. Evol. Microbiol.">
        <title>The Global Catalogue of Microorganisms (GCM) 10K type strain sequencing project: providing services to taxonomists for standard genome sequencing and annotation.</title>
        <authorList>
            <consortium name="The Broad Institute Genomics Platform"/>
            <consortium name="The Broad Institute Genome Sequencing Center for Infectious Disease"/>
            <person name="Wu L."/>
            <person name="Ma J."/>
        </authorList>
    </citation>
    <scope>NUCLEOTIDE SEQUENCE [LARGE SCALE GENOMIC DNA]</scope>
    <source>
        <strain evidence="3">CGMCC 4.7289</strain>
    </source>
</reference>
<feature type="transmembrane region" description="Helical" evidence="1">
    <location>
        <begin position="136"/>
        <end position="158"/>
    </location>
</feature>
<sequence>MIDVVRLWLGILVAVALPLGLPARHTNIGLRCLFTAAYAAYAIFPALLFGTAIATWFGVVAIGVAAQIGVRRRASTAEQTPDRDDLARMAHRIWQSHRQVVYVLAGLLLLLPVVAAVHFGGRSLDELGRLLADDRVAIIVSGLLFAVFTGGDFVAATVRPLIRRLAERGADIHQIVPTSAYIGWIERTLVFTFVAGGHPEAAALAIAAKSLTRLPNVDQHPSGFGEYVLVGTLSSLLVASMTAVVVRLALGLSPV</sequence>
<comment type="caution">
    <text evidence="2">The sequence shown here is derived from an EMBL/GenBank/DDBJ whole genome shotgun (WGS) entry which is preliminary data.</text>
</comment>
<feature type="transmembrane region" description="Helical" evidence="1">
    <location>
        <begin position="228"/>
        <end position="250"/>
    </location>
</feature>
<dbReference type="EMBL" id="JBHSAY010000021">
    <property type="protein sequence ID" value="MFC4135455.1"/>
    <property type="molecule type" value="Genomic_DNA"/>
</dbReference>
<gene>
    <name evidence="2" type="ORF">ACFOZ4_32990</name>
</gene>
<feature type="transmembrane region" description="Helical" evidence="1">
    <location>
        <begin position="189"/>
        <end position="208"/>
    </location>
</feature>
<evidence type="ECO:0000313" key="3">
    <source>
        <dbReference type="Proteomes" id="UP001595816"/>
    </source>
</evidence>
<accession>A0ABV8LZ05</accession>
<feature type="transmembrane region" description="Helical" evidence="1">
    <location>
        <begin position="100"/>
        <end position="121"/>
    </location>
</feature>
<feature type="transmembrane region" description="Helical" evidence="1">
    <location>
        <begin position="38"/>
        <end position="66"/>
    </location>
</feature>
<proteinExistence type="predicted"/>
<keyword evidence="1" id="KW-1133">Transmembrane helix</keyword>
<keyword evidence="1" id="KW-0812">Transmembrane</keyword>
<name>A0ABV8LZ05_9ACTN</name>
<keyword evidence="3" id="KW-1185">Reference proteome</keyword>
<evidence type="ECO:0000256" key="1">
    <source>
        <dbReference type="SAM" id="Phobius"/>
    </source>
</evidence>
<keyword evidence="1" id="KW-0472">Membrane</keyword>
<organism evidence="2 3">
    <name type="scientific">Hamadaea flava</name>
    <dbReference type="NCBI Taxonomy" id="1742688"/>
    <lineage>
        <taxon>Bacteria</taxon>
        <taxon>Bacillati</taxon>
        <taxon>Actinomycetota</taxon>
        <taxon>Actinomycetes</taxon>
        <taxon>Micromonosporales</taxon>
        <taxon>Micromonosporaceae</taxon>
        <taxon>Hamadaea</taxon>
    </lineage>
</organism>
<dbReference type="RefSeq" id="WP_253756285.1">
    <property type="nucleotide sequence ID" value="NZ_JAMZDZ010000001.1"/>
</dbReference>
<evidence type="ECO:0000313" key="2">
    <source>
        <dbReference type="EMBL" id="MFC4135455.1"/>
    </source>
</evidence>
<protein>
    <submittedName>
        <fullName evidence="2">Uncharacterized protein</fullName>
    </submittedName>
</protein>